<dbReference type="PROSITE" id="PS51710">
    <property type="entry name" value="G_OBG"/>
    <property type="match status" value="1"/>
</dbReference>
<evidence type="ECO:0000256" key="7">
    <source>
        <dbReference type="ARBA" id="ARBA00022840"/>
    </source>
</evidence>
<comment type="subcellular location">
    <subcellularLocation>
        <location evidence="2">Cytoplasm</location>
    </subcellularLocation>
</comment>
<name>A0ABD2API8_VESSQ</name>
<dbReference type="InterPro" id="IPR023192">
    <property type="entry name" value="TGS-like_dom_sf"/>
</dbReference>
<dbReference type="CDD" id="cd01900">
    <property type="entry name" value="YchF"/>
    <property type="match status" value="1"/>
</dbReference>
<organism evidence="11 12">
    <name type="scientific">Vespula squamosa</name>
    <name type="common">Southern yellow jacket</name>
    <name type="synonym">Wasp</name>
    <dbReference type="NCBI Taxonomy" id="30214"/>
    <lineage>
        <taxon>Eukaryota</taxon>
        <taxon>Metazoa</taxon>
        <taxon>Ecdysozoa</taxon>
        <taxon>Arthropoda</taxon>
        <taxon>Hexapoda</taxon>
        <taxon>Insecta</taxon>
        <taxon>Pterygota</taxon>
        <taxon>Neoptera</taxon>
        <taxon>Endopterygota</taxon>
        <taxon>Hymenoptera</taxon>
        <taxon>Apocrita</taxon>
        <taxon>Aculeata</taxon>
        <taxon>Vespoidea</taxon>
        <taxon>Vespidae</taxon>
        <taxon>Vespinae</taxon>
        <taxon>Vespula</taxon>
    </lineage>
</organism>
<evidence type="ECO:0000256" key="6">
    <source>
        <dbReference type="ARBA" id="ARBA00022801"/>
    </source>
</evidence>
<evidence type="ECO:0000313" key="11">
    <source>
        <dbReference type="EMBL" id="KAL2722538.1"/>
    </source>
</evidence>
<dbReference type="InterPro" id="IPR041706">
    <property type="entry name" value="YchF_N"/>
</dbReference>
<dbReference type="GO" id="GO:0005737">
    <property type="term" value="C:cytoplasm"/>
    <property type="evidence" value="ECO:0007669"/>
    <property type="project" value="UniProtKB-SubCell"/>
</dbReference>
<dbReference type="Gene3D" id="3.40.50.300">
    <property type="entry name" value="P-loop containing nucleotide triphosphate hydrolases"/>
    <property type="match status" value="5"/>
</dbReference>
<evidence type="ECO:0000256" key="2">
    <source>
        <dbReference type="ARBA" id="ARBA00004496"/>
    </source>
</evidence>
<accession>A0ABD2API8</accession>
<dbReference type="CDD" id="cd04867">
    <property type="entry name" value="TGS_YchF_OLA1"/>
    <property type="match status" value="1"/>
</dbReference>
<sequence length="2351" mass="275285">MGERSRIDRFSLLFDAGKMFRTLSRLQPVTSAVSLRSPNYNIVKTSELRSCAGRMAPKKVEEPERKPLIGRVGVNLKIGIVGIPNVGKSTFFNVLTKSQAAAENFPFCTIDPNENKKSFFRFVKHYPRQEYVASCPSAHSVLYPKPNIYYAFSEDTNPFTRFQNTCKCMENEFQPHFEPSREPFVQRDLYFEEEARRKYLEKEPASFVIFGKPGVNSRELAVMIADGWKCVFISPESLIEEEILNRTDKGKYIEKILRSGRNLTSEIIQNLIKNRINMRDIRHRGYVIEGLPFIPNNPNLDYLFYPKIARFRIKSLTKENDSEDDLLSTCKMILTPCSSLDDQEVKEPSCKIQLYPEEDIPRQINDIFSAWPIKPSVIIYITCPDEDLLKKYKLVKTDSEIFKPADSVLSVDTSSDDMYFFTEDNSDYDTKIPSAFSWLLLKNDREYLLKHNEEIQTDVKKRCELYKRLAIPHIDKWILLQNPQNVIRVDGRTSVSQMFKIVSVRLRTLPLPRLLLPKRLIEQIDEFGVVRVEGEEGEEEEDTRQIALKEEFEGMSNEDAFREMANMEIVTRRFPWRLSRWRFYCPVELARGRTVTGIPKYSSRFMKNIFFLSSDEALQLFLDNPRTFLLPPNPRPTCKIAIIGPKYSGKSKLSRDLAEILNGTVVNVNDIESILKCDRVNNKVIEAMGKMVNSVINELKIKLKKERKMRKMKKDADLKAWYEDIASIIQRLSDIVQSKNTITPSEGYDDINDELKSLRKKLENNNIAHIETDLHLMQEIKDNKKILYAYAPDHLKKEEPSIRELTEHDPEVASMLQERVQYLYDEPIELEPDEKVDLIIKHIKNIPDEILENEINRDGGFIVDNMYMDFEVWTKIINDGNIIFEDVIIIFEDEPYYSLIEKWRYYHAEYKDKSVETEFKDEESDMFEDESDIELEEYLQHLHDYQTIWRNFRDRIKEFEQNVILCDLGLIEDVTNYVVKRIKDRYDWKAIIMSQEDKEIEKLIEEEEKRAEGMYPEEGEEELMGEGEEEKEIRPIISRTIVKDNRRLGDTSDYCPVVLSKHNILWKGREDYSAVFIDKIYLLSSEHALEEFIENPYNFSIPFIKPPMVIPPLRISVVGLPGSGKTTLSNALSKEYGLYHVNYIECLEKYMISRGMKAFTIKDTMITPGEEEPEEINLPDDLNDIRYSSDQNVIFIFIKDYIKNGGTLPNNILRECFLNYFQTPYNKYGIVLDGFPSCFNDVSMILERSMVPEVVIELQCSLQTSMERLFPKYLSLWEKKQKEDKLAEEKRYNKEMNDYITRRDKWINDIEKERREHFMNDYMEMLEGESENLYMEDIYYKLSPSERMELEYTWREENPEPILFIDWEDIVTARERISRRIEEIYEDDRNKIKNTVLSMETGAIPWIEINGEQNERKMIIEVQRYLESYVFRDISMFERTYLVDVETAERLLESGYYFLSSFGRWCPVQLYQNKIPIQMFLPMEAKDEVKPVIHRQYIYFLCGQNALLDFMKNPLKYIEQDSTIPLIPLSISIIGPPKCGKTTLAERFAETYGLRLISIEKALEHVTDNYSWTELAKQIKSHIRDDIPIDNKMMSRIVEMYSIDPRAASQGYVLDGFPCNREEFEELAFLNIRTMIVIDLKADINFCLECLYNVNKETNESLDFDIDHFTQRYDRWKDDQENFRNWLKKFSQNIFEIDGSNNKWGVWIHADRVVREKFMNIRRYFRESDYDKVHSLENMCVTPYEFKSYQSIYESYCPVCLLLDNSIVSSGGLIDRIGLVQFREHFYWICTKHMNDFIKYPFKYIPPWNTAILPKIRPRIIDETIDLEHACWARRLQVNGCCLVTYVDSLPNRNLISGKIDLAVLYDDKLYLFCSQHCQDQFLSRWMKYCDVKIHFPFNIPDIKVTDLPIVGYLEQTVAKRVIEAVNEVAVFRPKIPGLSSAASAAIYMGVFLKIRNVSCTLKEMNVYEKVNERIKARKRIIELATIRMKEKLNPYLTIPSHYLEIETPKLSRARRVPVPDARYDYLCEYFKPASKIPAFLNVVDIAGLVKGAAEGQGLGNAFLSHISACDGIFHLCRAFEDDDVTHVEGDVNPVRDLEIISEELRLKDVEFLNGHLEKLEKLVVRGNDKKLKPEYDTLLKVKGVLVDDKKHIRYADWSANDIDVLNKYLFLTSKPVIYLVNLSEKDYIRKKNKWLVKIKEWVDKNDPGAVLIPFSGAFENKIIDMDDAERAKYFEEQKVTSALDKIIIQGYKALQLQYFFTSGHDEVKAWTIQKGTKAPQAGGKIHSDFEKGFIMAEVMKFEDFKNEGSEAAVKAAGKYRQQGRNYVVEDGDIIFFKYNAGAGLKDAKKK</sequence>
<evidence type="ECO:0000256" key="1">
    <source>
        <dbReference type="ARBA" id="ARBA00001946"/>
    </source>
</evidence>
<dbReference type="InterPro" id="IPR027417">
    <property type="entry name" value="P-loop_NTPase"/>
</dbReference>
<dbReference type="InterPro" id="IPR004095">
    <property type="entry name" value="TGS"/>
</dbReference>
<dbReference type="PROSITE" id="PS51880">
    <property type="entry name" value="TGS"/>
    <property type="match status" value="1"/>
</dbReference>
<dbReference type="Gene3D" id="3.10.20.30">
    <property type="match status" value="1"/>
</dbReference>
<dbReference type="InterPro" id="IPR013029">
    <property type="entry name" value="YchF_C"/>
</dbReference>
<dbReference type="InterPro" id="IPR012676">
    <property type="entry name" value="TGS-like"/>
</dbReference>
<proteinExistence type="predicted"/>
<evidence type="ECO:0000313" key="12">
    <source>
        <dbReference type="Proteomes" id="UP001607302"/>
    </source>
</evidence>
<evidence type="ECO:0000256" key="4">
    <source>
        <dbReference type="ARBA" id="ARBA00022723"/>
    </source>
</evidence>
<dbReference type="InterPro" id="IPR012675">
    <property type="entry name" value="Beta-grasp_dom_sf"/>
</dbReference>
<dbReference type="PRINTS" id="PR00326">
    <property type="entry name" value="GTP1OBG"/>
</dbReference>
<dbReference type="FunFam" id="1.10.150.300:FF:000003">
    <property type="entry name" value="Obg-like ATPase 1"/>
    <property type="match status" value="1"/>
</dbReference>
<keyword evidence="5" id="KW-0547">Nucleotide-binding</keyword>
<keyword evidence="4" id="KW-0479">Metal-binding</keyword>
<dbReference type="Pfam" id="PF06071">
    <property type="entry name" value="YchF-GTPase_C"/>
    <property type="match status" value="1"/>
</dbReference>
<dbReference type="InterPro" id="IPR004396">
    <property type="entry name" value="ATPase_YchF/OLA1"/>
</dbReference>
<dbReference type="GO" id="GO:0046872">
    <property type="term" value="F:metal ion binding"/>
    <property type="evidence" value="ECO:0007669"/>
    <property type="project" value="UniProtKB-KW"/>
</dbReference>
<dbReference type="GO" id="GO:0005524">
    <property type="term" value="F:ATP binding"/>
    <property type="evidence" value="ECO:0007669"/>
    <property type="project" value="UniProtKB-KW"/>
</dbReference>
<dbReference type="Pfam" id="PF00406">
    <property type="entry name" value="ADK"/>
    <property type="match status" value="1"/>
</dbReference>
<dbReference type="SUPFAM" id="SSF81271">
    <property type="entry name" value="TGS-like"/>
    <property type="match status" value="1"/>
</dbReference>
<evidence type="ECO:0000259" key="10">
    <source>
        <dbReference type="PROSITE" id="PS51880"/>
    </source>
</evidence>
<dbReference type="Gene3D" id="1.10.150.300">
    <property type="entry name" value="TGS-like domain"/>
    <property type="match status" value="1"/>
</dbReference>
<feature type="domain" description="OBG-type G" evidence="9">
    <location>
        <begin position="2029"/>
        <end position="2235"/>
    </location>
</feature>
<feature type="domain" description="TGS" evidence="10">
    <location>
        <begin position="2256"/>
        <end position="2339"/>
    </location>
</feature>
<dbReference type="InterPro" id="IPR031167">
    <property type="entry name" value="G_OBG"/>
</dbReference>
<reference evidence="11 12" key="1">
    <citation type="journal article" date="2024" name="Ann. Entomol. Soc. Am.">
        <title>Genomic analyses of the southern and eastern yellowjacket wasps (Hymenoptera: Vespidae) reveal evolutionary signatures of social life.</title>
        <authorList>
            <person name="Catto M.A."/>
            <person name="Caine P.B."/>
            <person name="Orr S.E."/>
            <person name="Hunt B.G."/>
            <person name="Goodisman M.A.D."/>
        </authorList>
    </citation>
    <scope>NUCLEOTIDE SEQUENCE [LARGE SCALE GENOMIC DNA]</scope>
    <source>
        <strain evidence="11">233</strain>
        <tissue evidence="11">Head and thorax</tissue>
    </source>
</reference>
<evidence type="ECO:0000259" key="9">
    <source>
        <dbReference type="PROSITE" id="PS51710"/>
    </source>
</evidence>
<gene>
    <name evidence="11" type="ORF">V1478_009401</name>
</gene>
<keyword evidence="6" id="KW-0378">Hydrolase</keyword>
<dbReference type="SUPFAM" id="SSF52540">
    <property type="entry name" value="P-loop containing nucleoside triphosphate hydrolases"/>
    <property type="match status" value="5"/>
</dbReference>
<dbReference type="Proteomes" id="UP001607302">
    <property type="component" value="Unassembled WGS sequence"/>
</dbReference>
<keyword evidence="8" id="KW-0460">Magnesium</keyword>
<dbReference type="PANTHER" id="PTHR23305:SF11">
    <property type="entry name" value="OBG-LIKE ATPASE 1"/>
    <property type="match status" value="1"/>
</dbReference>
<evidence type="ECO:0000256" key="3">
    <source>
        <dbReference type="ARBA" id="ARBA00022490"/>
    </source>
</evidence>
<dbReference type="GO" id="GO:0016787">
    <property type="term" value="F:hydrolase activity"/>
    <property type="evidence" value="ECO:0007669"/>
    <property type="project" value="UniProtKB-KW"/>
</dbReference>
<dbReference type="Pfam" id="PF01926">
    <property type="entry name" value="MMR_HSR1"/>
    <property type="match status" value="1"/>
</dbReference>
<dbReference type="InterPro" id="IPR006073">
    <property type="entry name" value="GTP-bd"/>
</dbReference>
<protein>
    <submittedName>
        <fullName evidence="11">Adenylate kinase 9-like</fullName>
    </submittedName>
</protein>
<dbReference type="EMBL" id="JAUDFV010000141">
    <property type="protein sequence ID" value="KAL2722538.1"/>
    <property type="molecule type" value="Genomic_DNA"/>
</dbReference>
<dbReference type="FunFam" id="3.10.20.30:FF:000029">
    <property type="entry name" value="Obg-like ATPase 1"/>
    <property type="match status" value="1"/>
</dbReference>
<keyword evidence="12" id="KW-1185">Reference proteome</keyword>
<dbReference type="PANTHER" id="PTHR23305">
    <property type="entry name" value="OBG GTPASE FAMILY"/>
    <property type="match status" value="1"/>
</dbReference>
<evidence type="ECO:0000256" key="8">
    <source>
        <dbReference type="ARBA" id="ARBA00022842"/>
    </source>
</evidence>
<keyword evidence="7" id="KW-0067">ATP-binding</keyword>
<keyword evidence="3" id="KW-0963">Cytoplasm</keyword>
<comment type="cofactor">
    <cofactor evidence="1">
        <name>Mg(2+)</name>
        <dbReference type="ChEBI" id="CHEBI:18420"/>
    </cofactor>
</comment>
<comment type="caution">
    <text evidence="11">The sequence shown here is derived from an EMBL/GenBank/DDBJ whole genome shotgun (WGS) entry which is preliminary data.</text>
</comment>
<evidence type="ECO:0000256" key="5">
    <source>
        <dbReference type="ARBA" id="ARBA00022741"/>
    </source>
</evidence>
<dbReference type="NCBIfam" id="TIGR00092">
    <property type="entry name" value="redox-regulated ATPase YchF"/>
    <property type="match status" value="1"/>
</dbReference>